<accession>A0A518DFB9</accession>
<dbReference type="PROSITE" id="PS51352">
    <property type="entry name" value="THIOREDOXIN_2"/>
    <property type="match status" value="1"/>
</dbReference>
<dbReference type="Proteomes" id="UP000317429">
    <property type="component" value="Chromosome"/>
</dbReference>
<feature type="transmembrane region" description="Helical" evidence="2">
    <location>
        <begin position="16"/>
        <end position="34"/>
    </location>
</feature>
<protein>
    <submittedName>
        <fullName evidence="4">Thioredoxin</fullName>
    </submittedName>
</protein>
<evidence type="ECO:0000256" key="2">
    <source>
        <dbReference type="SAM" id="Phobius"/>
    </source>
</evidence>
<dbReference type="OrthoDB" id="288837at2"/>
<dbReference type="Pfam" id="PF13905">
    <property type="entry name" value="Thioredoxin_8"/>
    <property type="match status" value="1"/>
</dbReference>
<gene>
    <name evidence="4" type="primary">trxA_2</name>
    <name evidence="4" type="ORF">Pla175_35750</name>
</gene>
<dbReference type="PANTHER" id="PTHR42852:SF18">
    <property type="entry name" value="CHROMOSOME UNDETERMINED SCAFFOLD_47, WHOLE GENOME SHOTGUN SEQUENCE"/>
    <property type="match status" value="1"/>
</dbReference>
<dbReference type="PRINTS" id="PR00421">
    <property type="entry name" value="THIOREDOXIN"/>
</dbReference>
<keyword evidence="2" id="KW-1133">Transmembrane helix</keyword>
<evidence type="ECO:0000259" key="3">
    <source>
        <dbReference type="PROSITE" id="PS51352"/>
    </source>
</evidence>
<dbReference type="InterPro" id="IPR036249">
    <property type="entry name" value="Thioredoxin-like_sf"/>
</dbReference>
<proteinExistence type="predicted"/>
<evidence type="ECO:0000313" key="4">
    <source>
        <dbReference type="EMBL" id="QDU90173.1"/>
    </source>
</evidence>
<dbReference type="RefSeq" id="WP_145288125.1">
    <property type="nucleotide sequence ID" value="NZ_CP036291.1"/>
</dbReference>
<dbReference type="InterPro" id="IPR017937">
    <property type="entry name" value="Thioredoxin_CS"/>
</dbReference>
<dbReference type="InterPro" id="IPR013766">
    <property type="entry name" value="Thioredoxin_domain"/>
</dbReference>
<dbReference type="InterPro" id="IPR012336">
    <property type="entry name" value="Thioredoxin-like_fold"/>
</dbReference>
<dbReference type="Gene3D" id="3.40.30.10">
    <property type="entry name" value="Glutaredoxin"/>
    <property type="match status" value="1"/>
</dbReference>
<keyword evidence="2" id="KW-0472">Membrane</keyword>
<dbReference type="InterPro" id="IPR050553">
    <property type="entry name" value="Thioredoxin_ResA/DsbE_sf"/>
</dbReference>
<dbReference type="CDD" id="cd02966">
    <property type="entry name" value="TlpA_like_family"/>
    <property type="match status" value="1"/>
</dbReference>
<name>A0A518DFB9_9BACT</name>
<keyword evidence="5" id="KW-1185">Reference proteome</keyword>
<dbReference type="PANTHER" id="PTHR42852">
    <property type="entry name" value="THIOL:DISULFIDE INTERCHANGE PROTEIN DSBE"/>
    <property type="match status" value="1"/>
</dbReference>
<dbReference type="KEGG" id="pnd:Pla175_35750"/>
<keyword evidence="2" id="KW-0812">Transmembrane</keyword>
<evidence type="ECO:0000256" key="1">
    <source>
        <dbReference type="ARBA" id="ARBA00023284"/>
    </source>
</evidence>
<keyword evidence="1" id="KW-0676">Redox-active center</keyword>
<evidence type="ECO:0000313" key="5">
    <source>
        <dbReference type="Proteomes" id="UP000317429"/>
    </source>
</evidence>
<dbReference type="SUPFAM" id="SSF52833">
    <property type="entry name" value="Thioredoxin-like"/>
    <property type="match status" value="1"/>
</dbReference>
<dbReference type="EMBL" id="CP036291">
    <property type="protein sequence ID" value="QDU90173.1"/>
    <property type="molecule type" value="Genomic_DNA"/>
</dbReference>
<organism evidence="4 5">
    <name type="scientific">Pirellulimonas nuda</name>
    <dbReference type="NCBI Taxonomy" id="2528009"/>
    <lineage>
        <taxon>Bacteria</taxon>
        <taxon>Pseudomonadati</taxon>
        <taxon>Planctomycetota</taxon>
        <taxon>Planctomycetia</taxon>
        <taxon>Pirellulales</taxon>
        <taxon>Lacipirellulaceae</taxon>
        <taxon>Pirellulimonas</taxon>
    </lineage>
</organism>
<sequence>MPYQPPPRSKSDQAKFITLVAVLTVVMIAVQLWWRGDGPPHRPVALPPMMMVDGWLNTEAPPETAELRKGLLVVDCWATWCGPCRASLPNFAEIHRIYGDEPGVTFVGLTSEPESDRAKIEQVIDSTEGFDWPVAYGAQPMFDALGIQGIPTFYIFKNGRSIWSGHNVDRLASELGKAIELGS</sequence>
<dbReference type="AlphaFoldDB" id="A0A518DFB9"/>
<reference evidence="4 5" key="1">
    <citation type="submission" date="2019-02" db="EMBL/GenBank/DDBJ databases">
        <title>Deep-cultivation of Planctomycetes and their phenomic and genomic characterization uncovers novel biology.</title>
        <authorList>
            <person name="Wiegand S."/>
            <person name="Jogler M."/>
            <person name="Boedeker C."/>
            <person name="Pinto D."/>
            <person name="Vollmers J."/>
            <person name="Rivas-Marin E."/>
            <person name="Kohn T."/>
            <person name="Peeters S.H."/>
            <person name="Heuer A."/>
            <person name="Rast P."/>
            <person name="Oberbeckmann S."/>
            <person name="Bunk B."/>
            <person name="Jeske O."/>
            <person name="Meyerdierks A."/>
            <person name="Storesund J.E."/>
            <person name="Kallscheuer N."/>
            <person name="Luecker S."/>
            <person name="Lage O.M."/>
            <person name="Pohl T."/>
            <person name="Merkel B.J."/>
            <person name="Hornburger P."/>
            <person name="Mueller R.-W."/>
            <person name="Bruemmer F."/>
            <person name="Labrenz M."/>
            <person name="Spormann A.M."/>
            <person name="Op den Camp H."/>
            <person name="Overmann J."/>
            <person name="Amann R."/>
            <person name="Jetten M.S.M."/>
            <person name="Mascher T."/>
            <person name="Medema M.H."/>
            <person name="Devos D.P."/>
            <person name="Kaster A.-K."/>
            <person name="Ovreas L."/>
            <person name="Rohde M."/>
            <person name="Galperin M.Y."/>
            <person name="Jogler C."/>
        </authorList>
    </citation>
    <scope>NUCLEOTIDE SEQUENCE [LARGE SCALE GENOMIC DNA]</scope>
    <source>
        <strain evidence="4 5">Pla175</strain>
    </source>
</reference>
<dbReference type="PROSITE" id="PS00194">
    <property type="entry name" value="THIOREDOXIN_1"/>
    <property type="match status" value="1"/>
</dbReference>
<feature type="domain" description="Thioredoxin" evidence="3">
    <location>
        <begin position="35"/>
        <end position="177"/>
    </location>
</feature>